<dbReference type="InterPro" id="IPR029058">
    <property type="entry name" value="AB_hydrolase_fold"/>
</dbReference>
<feature type="domain" description="Dienelactone hydrolase" evidence="1">
    <location>
        <begin position="28"/>
        <end position="277"/>
    </location>
</feature>
<gene>
    <name evidence="2" type="ORF">PT974_12411</name>
</gene>
<evidence type="ECO:0000313" key="2">
    <source>
        <dbReference type="EMBL" id="KAK5988269.1"/>
    </source>
</evidence>
<reference evidence="2 3" key="1">
    <citation type="submission" date="2024-01" db="EMBL/GenBank/DDBJ databases">
        <title>Complete genome of Cladobotryum mycophilum ATHUM6906.</title>
        <authorList>
            <person name="Christinaki A.C."/>
            <person name="Myridakis A.I."/>
            <person name="Kouvelis V.N."/>
        </authorList>
    </citation>
    <scope>NUCLEOTIDE SEQUENCE [LARGE SCALE GENOMIC DNA]</scope>
    <source>
        <strain evidence="2 3">ATHUM6906</strain>
    </source>
</reference>
<dbReference type="Gene3D" id="3.40.50.1820">
    <property type="entry name" value="alpha/beta hydrolase"/>
    <property type="match status" value="1"/>
</dbReference>
<dbReference type="PANTHER" id="PTHR17630">
    <property type="entry name" value="DIENELACTONE HYDROLASE"/>
    <property type="match status" value="1"/>
</dbReference>
<evidence type="ECO:0000259" key="1">
    <source>
        <dbReference type="Pfam" id="PF01738"/>
    </source>
</evidence>
<accession>A0ABR0S7X9</accession>
<dbReference type="InterPro" id="IPR002925">
    <property type="entry name" value="Dienelactn_hydro"/>
</dbReference>
<organism evidence="2 3">
    <name type="scientific">Cladobotryum mycophilum</name>
    <dbReference type="NCBI Taxonomy" id="491253"/>
    <lineage>
        <taxon>Eukaryota</taxon>
        <taxon>Fungi</taxon>
        <taxon>Dikarya</taxon>
        <taxon>Ascomycota</taxon>
        <taxon>Pezizomycotina</taxon>
        <taxon>Sordariomycetes</taxon>
        <taxon>Hypocreomycetidae</taxon>
        <taxon>Hypocreales</taxon>
        <taxon>Hypocreaceae</taxon>
        <taxon>Cladobotryum</taxon>
    </lineage>
</organism>
<keyword evidence="3" id="KW-1185">Reference proteome</keyword>
<dbReference type="Pfam" id="PF01738">
    <property type="entry name" value="DLH"/>
    <property type="match status" value="1"/>
</dbReference>
<dbReference type="SUPFAM" id="SSF53474">
    <property type="entry name" value="alpha/beta-Hydrolases"/>
    <property type="match status" value="1"/>
</dbReference>
<sequence>MSCPDCFKGHVHEGTPTGNITKIHGRNTYVALPPEGVDPKGIIVIIPDAFGWEFVNNRLLVDHYAILGSYTVYLPDFMDGKPAPLWLLDLMPKLTDNSSVWDTLRKPWYISKIAYGAVPFFLSNRFGVAWPKILSFFQDLRAEEGATLPIGTAGFCWGGKPVLTLAHSDMVCTSNGRPLVDAVFTGHPSGVSLPDDVEKITKPVSMAIGDKDMVMSMAQIDSVRNTWGNMSNEVPTEVVVYDGAGHGFCVRADAKNEKQDQQSRDAENQAIAWFGKHLK</sequence>
<dbReference type="PANTHER" id="PTHR17630:SF105">
    <property type="entry name" value="DIENELACTONE HYDROLASE FAMILY PROTEIN (AFU_ORTHOLOGUE AFUA_4G08790)"/>
    <property type="match status" value="1"/>
</dbReference>
<protein>
    <submittedName>
        <fullName evidence="2">Hydrolase pyvD-like protein</fullName>
    </submittedName>
</protein>
<dbReference type="Proteomes" id="UP001338125">
    <property type="component" value="Unassembled WGS sequence"/>
</dbReference>
<name>A0ABR0S7X9_9HYPO</name>
<proteinExistence type="predicted"/>
<comment type="caution">
    <text evidence="2">The sequence shown here is derived from an EMBL/GenBank/DDBJ whole genome shotgun (WGS) entry which is preliminary data.</text>
</comment>
<dbReference type="EMBL" id="JAVFKD010000016">
    <property type="protein sequence ID" value="KAK5988269.1"/>
    <property type="molecule type" value="Genomic_DNA"/>
</dbReference>
<evidence type="ECO:0000313" key="3">
    <source>
        <dbReference type="Proteomes" id="UP001338125"/>
    </source>
</evidence>